<proteinExistence type="predicted"/>
<keyword evidence="3" id="KW-1185">Reference proteome</keyword>
<evidence type="ECO:0000256" key="1">
    <source>
        <dbReference type="SAM" id="MobiDB-lite"/>
    </source>
</evidence>
<feature type="region of interest" description="Disordered" evidence="1">
    <location>
        <begin position="48"/>
        <end position="114"/>
    </location>
</feature>
<reference evidence="2 3" key="1">
    <citation type="submission" date="2018-06" db="EMBL/GenBank/DDBJ databases">
        <title>Complete Genomes of Monosporascus.</title>
        <authorList>
            <person name="Robinson A.J."/>
            <person name="Natvig D.O."/>
        </authorList>
    </citation>
    <scope>NUCLEOTIDE SEQUENCE [LARGE SCALE GENOMIC DNA]</scope>
    <source>
        <strain evidence="2 3">CBS 609.92</strain>
    </source>
</reference>
<organism evidence="2 3">
    <name type="scientific">Monosporascus cannonballus</name>
    <dbReference type="NCBI Taxonomy" id="155416"/>
    <lineage>
        <taxon>Eukaryota</taxon>
        <taxon>Fungi</taxon>
        <taxon>Dikarya</taxon>
        <taxon>Ascomycota</taxon>
        <taxon>Pezizomycotina</taxon>
        <taxon>Sordariomycetes</taxon>
        <taxon>Xylariomycetidae</taxon>
        <taxon>Xylariales</taxon>
        <taxon>Xylariales incertae sedis</taxon>
        <taxon>Monosporascus</taxon>
    </lineage>
</organism>
<feature type="region of interest" description="Disordered" evidence="1">
    <location>
        <begin position="131"/>
        <end position="195"/>
    </location>
</feature>
<evidence type="ECO:0000313" key="2">
    <source>
        <dbReference type="EMBL" id="RYO90134.1"/>
    </source>
</evidence>
<feature type="compositionally biased region" description="Polar residues" evidence="1">
    <location>
        <begin position="151"/>
        <end position="168"/>
    </location>
</feature>
<feature type="compositionally biased region" description="Polar residues" evidence="1">
    <location>
        <begin position="1"/>
        <end position="29"/>
    </location>
</feature>
<evidence type="ECO:0000313" key="3">
    <source>
        <dbReference type="Proteomes" id="UP000294003"/>
    </source>
</evidence>
<accession>A0ABY0HCB4</accession>
<dbReference type="Proteomes" id="UP000294003">
    <property type="component" value="Unassembled WGS sequence"/>
</dbReference>
<feature type="compositionally biased region" description="Low complexity" evidence="1">
    <location>
        <begin position="131"/>
        <end position="150"/>
    </location>
</feature>
<comment type="caution">
    <text evidence="2">The sequence shown here is derived from an EMBL/GenBank/DDBJ whole genome shotgun (WGS) entry which is preliminary data.</text>
</comment>
<feature type="compositionally biased region" description="Polar residues" evidence="1">
    <location>
        <begin position="48"/>
        <end position="79"/>
    </location>
</feature>
<dbReference type="EMBL" id="QJNS01000061">
    <property type="protein sequence ID" value="RYO90134.1"/>
    <property type="molecule type" value="Genomic_DNA"/>
</dbReference>
<gene>
    <name evidence="2" type="ORF">DL762_002859</name>
</gene>
<protein>
    <recommendedName>
        <fullName evidence="4">Transcription factor domain-containing protein</fullName>
    </recommendedName>
</protein>
<evidence type="ECO:0008006" key="4">
    <source>
        <dbReference type="Google" id="ProtNLM"/>
    </source>
</evidence>
<sequence length="340" mass="37331">MLWVRQQQPNTSQGHNLYQTQNSAPQHGTQYGMPLTQAAAMATAAAASGSSHPYGTSSYPSLPQSSPRMATVNATSARSSQKRPRVEEDNDSDDENSTRRPKPKTLKRDNSDGHYSRINTLFEEWLSNHASSSRSSASSGYPPSSSRPQRNNGPSQLMGNQATPSSFAESGVEIRSQVPSSRSREDASFSSYAHMRPVPQSEEVLNKWQSGTEDFNVDDAASHFQNIDQNLLQTFSGSFPHATASQGHLAQDDGGHFDAGSFDHGFNHVQSNDIDELLSGILEDAQPMERPDYQERGISLSAIVALPYIHLIGEPEQYPPRFHQFSVSIVKSLFGTLEFT</sequence>
<name>A0ABY0HCB4_9PEZI</name>
<feature type="region of interest" description="Disordered" evidence="1">
    <location>
        <begin position="1"/>
        <end position="31"/>
    </location>
</feature>